<sequence length="141" mass="16515">MREDTSKLNAIITDMQTRGINVEAPNVYDRYIAKFPDEMAERLTAKTMSESFKGEFSKFQKWTMKILSRKVFKKRSELNDPREDFDVANVDQLEGTEEQSGAQEKKGNSRKERKDKCTFRYCGSQKSWNSPKSRQLKSFHL</sequence>
<reference evidence="3" key="1">
    <citation type="submission" date="2017-10" db="EMBL/GenBank/DDBJ databases">
        <title>Rapid genome shrinkage in a self-fertile nematode reveals novel sperm competition proteins.</title>
        <authorList>
            <person name="Yin D."/>
            <person name="Schwarz E.M."/>
            <person name="Thomas C.G."/>
            <person name="Felde R.L."/>
            <person name="Korf I.F."/>
            <person name="Cutter A.D."/>
            <person name="Schartner C.M."/>
            <person name="Ralston E.J."/>
            <person name="Meyer B.J."/>
            <person name="Haag E.S."/>
        </authorList>
    </citation>
    <scope>NUCLEOTIDE SEQUENCE [LARGE SCALE GENOMIC DNA]</scope>
    <source>
        <strain evidence="3">JU1422</strain>
    </source>
</reference>
<proteinExistence type="predicted"/>
<evidence type="ECO:0000256" key="1">
    <source>
        <dbReference type="SAM" id="MobiDB-lite"/>
    </source>
</evidence>
<dbReference type="AlphaFoldDB" id="A0A2G5TWU2"/>
<comment type="caution">
    <text evidence="2">The sequence shown here is derived from an EMBL/GenBank/DDBJ whole genome shotgun (WGS) entry which is preliminary data.</text>
</comment>
<protein>
    <submittedName>
        <fullName evidence="2">Uncharacterized protein</fullName>
    </submittedName>
</protein>
<evidence type="ECO:0000313" key="3">
    <source>
        <dbReference type="Proteomes" id="UP000230233"/>
    </source>
</evidence>
<name>A0A2G5TWU2_9PELO</name>
<evidence type="ECO:0000313" key="2">
    <source>
        <dbReference type="EMBL" id="PIC31718.1"/>
    </source>
</evidence>
<organism evidence="2 3">
    <name type="scientific">Caenorhabditis nigoni</name>
    <dbReference type="NCBI Taxonomy" id="1611254"/>
    <lineage>
        <taxon>Eukaryota</taxon>
        <taxon>Metazoa</taxon>
        <taxon>Ecdysozoa</taxon>
        <taxon>Nematoda</taxon>
        <taxon>Chromadorea</taxon>
        <taxon>Rhabditida</taxon>
        <taxon>Rhabditina</taxon>
        <taxon>Rhabditomorpha</taxon>
        <taxon>Rhabditoidea</taxon>
        <taxon>Rhabditidae</taxon>
        <taxon>Peloderinae</taxon>
        <taxon>Caenorhabditis</taxon>
    </lineage>
</organism>
<feature type="region of interest" description="Disordered" evidence="1">
    <location>
        <begin position="83"/>
        <end position="114"/>
    </location>
</feature>
<keyword evidence="3" id="KW-1185">Reference proteome</keyword>
<feature type="compositionally biased region" description="Basic and acidic residues" evidence="1">
    <location>
        <begin position="103"/>
        <end position="114"/>
    </location>
</feature>
<dbReference type="OrthoDB" id="5869984at2759"/>
<dbReference type="Proteomes" id="UP000230233">
    <property type="component" value="Chromosome IV"/>
</dbReference>
<dbReference type="EMBL" id="PDUG01000004">
    <property type="protein sequence ID" value="PIC31718.1"/>
    <property type="molecule type" value="Genomic_DNA"/>
</dbReference>
<accession>A0A2G5TWU2</accession>
<gene>
    <name evidence="2" type="primary">Cnig_chr_IV.g12323</name>
    <name evidence="2" type="ORF">B9Z55_012323</name>
</gene>